<accession>A0AC58UJV1</accession>
<protein>
    <submittedName>
        <fullName evidence="2">Subtilisin-like protease SBT3.17</fullName>
    </submittedName>
</protein>
<gene>
    <name evidence="2" type="primary">LOC142161692</name>
</gene>
<sequence>MEERKLNETMVRQLYNLSSLDNTGHGTHVAYTTAGSYVNNLQYYGLNMGTTRGGAPLARLAIYKVSRRDKNGVPSGRNGADILAAIDDAIRDGVDILSASLGSGPLTFDDGVDILSASLGSGPLTFDEVHAKSILGIGSFYAVSHSIPVVAAGGNSGPNSNTIANTSPWLITVAASNNDTQIVTPLTLGNNKTILVRLFCYVKTFITFSVSVKMG</sequence>
<reference evidence="2" key="2">
    <citation type="submission" date="2025-08" db="UniProtKB">
        <authorList>
            <consortium name="RefSeq"/>
        </authorList>
    </citation>
    <scope>IDENTIFICATION</scope>
    <source>
        <tissue evidence="2">Leaf</tissue>
    </source>
</reference>
<name>A0AC58UJV1_TOBAC</name>
<proteinExistence type="predicted"/>
<dbReference type="Proteomes" id="UP000790787">
    <property type="component" value="Chromosome 5"/>
</dbReference>
<evidence type="ECO:0000313" key="2">
    <source>
        <dbReference type="RefSeq" id="XP_075109770.1"/>
    </source>
</evidence>
<dbReference type="RefSeq" id="XP_075109770.1">
    <property type="nucleotide sequence ID" value="XM_075253669.1"/>
</dbReference>
<evidence type="ECO:0000313" key="1">
    <source>
        <dbReference type="Proteomes" id="UP000790787"/>
    </source>
</evidence>
<organism evidence="1 2">
    <name type="scientific">Nicotiana tabacum</name>
    <name type="common">Common tobacco</name>
    <dbReference type="NCBI Taxonomy" id="4097"/>
    <lineage>
        <taxon>Eukaryota</taxon>
        <taxon>Viridiplantae</taxon>
        <taxon>Streptophyta</taxon>
        <taxon>Embryophyta</taxon>
        <taxon>Tracheophyta</taxon>
        <taxon>Spermatophyta</taxon>
        <taxon>Magnoliopsida</taxon>
        <taxon>eudicotyledons</taxon>
        <taxon>Gunneridae</taxon>
        <taxon>Pentapetalae</taxon>
        <taxon>asterids</taxon>
        <taxon>lamiids</taxon>
        <taxon>Solanales</taxon>
        <taxon>Solanaceae</taxon>
        <taxon>Nicotianoideae</taxon>
        <taxon>Nicotianeae</taxon>
        <taxon>Nicotiana</taxon>
    </lineage>
</organism>
<keyword evidence="1" id="KW-1185">Reference proteome</keyword>
<reference evidence="1" key="1">
    <citation type="journal article" date="2014" name="Nat. Commun.">
        <title>The tobacco genome sequence and its comparison with those of tomato and potato.</title>
        <authorList>
            <person name="Sierro N."/>
            <person name="Battey J.N."/>
            <person name="Ouadi S."/>
            <person name="Bakaher N."/>
            <person name="Bovet L."/>
            <person name="Willig A."/>
            <person name="Goepfert S."/>
            <person name="Peitsch M.C."/>
            <person name="Ivanov N.V."/>
        </authorList>
    </citation>
    <scope>NUCLEOTIDE SEQUENCE [LARGE SCALE GENOMIC DNA]</scope>
</reference>